<evidence type="ECO:0000256" key="9">
    <source>
        <dbReference type="PIRSR" id="PIRSR600895-51"/>
    </source>
</evidence>
<comment type="subunit">
    <text evidence="4 10">Homotetramer.</text>
</comment>
<evidence type="ECO:0000256" key="5">
    <source>
        <dbReference type="ARBA" id="ARBA00012609"/>
    </source>
</evidence>
<dbReference type="EMBL" id="AP021936">
    <property type="protein sequence ID" value="BBQ48686.1"/>
    <property type="molecule type" value="Genomic_DNA"/>
</dbReference>
<evidence type="ECO:0000256" key="7">
    <source>
        <dbReference type="ARBA" id="ARBA00022631"/>
    </source>
</evidence>
<comment type="similarity">
    <text evidence="3 10">Belongs to the transthyretin family. 5-hydroxyisourate hydrolase subfamily.</text>
</comment>
<evidence type="ECO:0000313" key="13">
    <source>
        <dbReference type="Proteomes" id="UP000515758"/>
    </source>
</evidence>
<feature type="binding site" evidence="9">
    <location>
        <position position="90"/>
    </location>
    <ligand>
        <name>substrate</name>
    </ligand>
</feature>
<dbReference type="PANTHER" id="PTHR10395">
    <property type="entry name" value="URICASE AND TRANSTHYRETIN-RELATED"/>
    <property type="match status" value="1"/>
</dbReference>
<evidence type="ECO:0000256" key="2">
    <source>
        <dbReference type="ARBA" id="ARBA00002704"/>
    </source>
</evidence>
<organism evidence="12 13">
    <name type="scientific">Acinetobacter pittii</name>
    <name type="common">Acinetobacter genomosp. 3</name>
    <dbReference type="NCBI Taxonomy" id="48296"/>
    <lineage>
        <taxon>Bacteria</taxon>
        <taxon>Pseudomonadati</taxon>
        <taxon>Pseudomonadota</taxon>
        <taxon>Gammaproteobacteria</taxon>
        <taxon>Moraxellales</taxon>
        <taxon>Moraxellaceae</taxon>
        <taxon>Acinetobacter</taxon>
        <taxon>Acinetobacter calcoaceticus/baumannii complex</taxon>
    </lineage>
</organism>
<feature type="domain" description="Transthyretin/hydroxyisourate hydrolase" evidence="11">
    <location>
        <begin position="49"/>
        <end position="155"/>
    </location>
</feature>
<reference evidence="12 13" key="1">
    <citation type="submission" date="2019-12" db="EMBL/GenBank/DDBJ databases">
        <title>complete genome sequences of Acinetobacter pittii str. WP2-W18-ESBL-11 isolated from wastewater treatment plant effluent.</title>
        <authorList>
            <person name="Sekizuka T."/>
            <person name="Itokawa K."/>
            <person name="Yatsu K."/>
            <person name="Inamine Y."/>
            <person name="Kuroda M."/>
        </authorList>
    </citation>
    <scope>NUCLEOTIDE SEQUENCE [LARGE SCALE GENOMIC DNA]</scope>
    <source>
        <strain evidence="12 13">WP2-W18-ESBL-11</strain>
    </source>
</reference>
<evidence type="ECO:0000259" key="11">
    <source>
        <dbReference type="Pfam" id="PF00576"/>
    </source>
</evidence>
<dbReference type="InterPro" id="IPR023416">
    <property type="entry name" value="Transthyretin/HIU_hydrolase_d"/>
</dbReference>
<dbReference type="SUPFAM" id="SSF49472">
    <property type="entry name" value="Transthyretin (synonym: prealbumin)"/>
    <property type="match status" value="1"/>
</dbReference>
<evidence type="ECO:0000256" key="8">
    <source>
        <dbReference type="ARBA" id="ARBA00022801"/>
    </source>
</evidence>
<dbReference type="PROSITE" id="PS00769">
    <property type="entry name" value="TRANSTHYRETIN_2"/>
    <property type="match status" value="1"/>
</dbReference>
<feature type="binding site" evidence="9">
    <location>
        <position position="153"/>
    </location>
    <ligand>
        <name>substrate</name>
    </ligand>
</feature>
<dbReference type="AlphaFoldDB" id="A0A6S4UJH5"/>
<dbReference type="InterPro" id="IPR014306">
    <property type="entry name" value="Hydroxyisourate_hydrolase"/>
</dbReference>
<proteinExistence type="inferred from homology"/>
<gene>
    <name evidence="12" type="ORF">WP2W18E11_16840</name>
</gene>
<dbReference type="PRINTS" id="PR00189">
    <property type="entry name" value="TRNSTHYRETIN"/>
</dbReference>
<dbReference type="NCBIfam" id="TIGR02962">
    <property type="entry name" value="hdxy_isourate"/>
    <property type="match status" value="1"/>
</dbReference>
<evidence type="ECO:0000256" key="6">
    <source>
        <dbReference type="ARBA" id="ARBA00017539"/>
    </source>
</evidence>
<evidence type="ECO:0000256" key="4">
    <source>
        <dbReference type="ARBA" id="ARBA00011881"/>
    </source>
</evidence>
<dbReference type="EC" id="3.5.2.17" evidence="5 10"/>
<keyword evidence="7 10" id="KW-0659">Purine metabolism</keyword>
<accession>A0A6S4UJH5</accession>
<name>A0A6S4UJH5_ACIPI</name>
<evidence type="ECO:0000256" key="3">
    <source>
        <dbReference type="ARBA" id="ARBA00009850"/>
    </source>
</evidence>
<dbReference type="GO" id="GO:0006144">
    <property type="term" value="P:purine nucleobase metabolic process"/>
    <property type="evidence" value="ECO:0007669"/>
    <property type="project" value="UniProtKB-KW"/>
</dbReference>
<dbReference type="Proteomes" id="UP000515758">
    <property type="component" value="Chromosome"/>
</dbReference>
<dbReference type="InterPro" id="IPR000895">
    <property type="entry name" value="Transthyretin/HIU_hydrolase"/>
</dbReference>
<dbReference type="CDD" id="cd05822">
    <property type="entry name" value="TLP_HIUase"/>
    <property type="match status" value="1"/>
</dbReference>
<protein>
    <recommendedName>
        <fullName evidence="6 10">5-hydroxyisourate hydrolase</fullName>
        <shortName evidence="10">HIU hydrolase</shortName>
        <shortName evidence="10">HIUHase</shortName>
        <ecNumber evidence="5 10">3.5.2.17</ecNumber>
    </recommendedName>
</protein>
<sequence>MQLETFNQLASSQARLVLQACVHIPTWVSELIQKRPSSLKSGDSIMAGISTHILSASLGEPATQVLVKLFEETSHGYILIDEQFTDADGRIQAFNVDSFIRGHYQLVFEVADYFQALNTNSFYPRVCIDFKVNDIHQHYHVPLLISPFSYSTYRGS</sequence>
<dbReference type="PANTHER" id="PTHR10395:SF7">
    <property type="entry name" value="5-HYDROXYISOURATE HYDROLASE"/>
    <property type="match status" value="1"/>
</dbReference>
<feature type="binding site" evidence="9">
    <location>
        <position position="52"/>
    </location>
    <ligand>
        <name>substrate</name>
    </ligand>
</feature>
<evidence type="ECO:0000313" key="12">
    <source>
        <dbReference type="EMBL" id="BBQ48686.1"/>
    </source>
</evidence>
<dbReference type="Gene3D" id="2.60.40.180">
    <property type="entry name" value="Transthyretin/hydroxyisourate hydrolase domain"/>
    <property type="match status" value="1"/>
</dbReference>
<dbReference type="Pfam" id="PF00576">
    <property type="entry name" value="Transthyretin"/>
    <property type="match status" value="1"/>
</dbReference>
<dbReference type="InterPro" id="IPR023419">
    <property type="entry name" value="Transthyretin_CS"/>
</dbReference>
<dbReference type="GO" id="GO:0033971">
    <property type="term" value="F:hydroxyisourate hydrolase activity"/>
    <property type="evidence" value="ECO:0007669"/>
    <property type="project" value="UniProtKB-EC"/>
</dbReference>
<dbReference type="InterPro" id="IPR036817">
    <property type="entry name" value="Transthyretin/HIU_hydrolase_sf"/>
</dbReference>
<comment type="function">
    <text evidence="2">Catalyzes the hydrolysis of 5-hydroxyisourate (HIU) to 2-oxo-4-hydroxy-4-carboxy-5-ureidoimidazoline (OHCU).</text>
</comment>
<keyword evidence="8 10" id="KW-0378">Hydrolase</keyword>
<comment type="catalytic activity">
    <reaction evidence="1 10">
        <text>5-hydroxyisourate + H2O = 5-hydroxy-2-oxo-4-ureido-2,5-dihydro-1H-imidazole-5-carboxylate + H(+)</text>
        <dbReference type="Rhea" id="RHEA:23736"/>
        <dbReference type="ChEBI" id="CHEBI:15377"/>
        <dbReference type="ChEBI" id="CHEBI:15378"/>
        <dbReference type="ChEBI" id="CHEBI:18072"/>
        <dbReference type="ChEBI" id="CHEBI:58639"/>
        <dbReference type="EC" id="3.5.2.17"/>
    </reaction>
</comment>
<evidence type="ECO:0000256" key="1">
    <source>
        <dbReference type="ARBA" id="ARBA00001043"/>
    </source>
</evidence>
<evidence type="ECO:0000256" key="10">
    <source>
        <dbReference type="RuleBase" id="RU361270"/>
    </source>
</evidence>